<reference evidence="1 2" key="1">
    <citation type="submission" date="2022-03" db="EMBL/GenBank/DDBJ databases">
        <title>Hymenobactersp. isolated from the air.</title>
        <authorList>
            <person name="Won M."/>
            <person name="Kwon S.-W."/>
        </authorList>
    </citation>
    <scope>NUCLEOTIDE SEQUENCE [LARGE SCALE GENOMIC DNA]</scope>
    <source>
        <strain evidence="1 2">KACC 22596</strain>
        <plasmid evidence="1 2">unnamed4</plasmid>
    </source>
</reference>
<keyword evidence="1" id="KW-0614">Plasmid</keyword>
<dbReference type="Proteomes" id="UP000831390">
    <property type="component" value="Plasmid unnamed4"/>
</dbReference>
<geneLocation type="plasmid" evidence="1 2">
    <name>unnamed4</name>
</geneLocation>
<organism evidence="1 2">
    <name type="scientific">Hymenobacter monticola</name>
    <dbReference type="NCBI Taxonomy" id="1705399"/>
    <lineage>
        <taxon>Bacteria</taxon>
        <taxon>Pseudomonadati</taxon>
        <taxon>Bacteroidota</taxon>
        <taxon>Cytophagia</taxon>
        <taxon>Cytophagales</taxon>
        <taxon>Hymenobacteraceae</taxon>
        <taxon>Hymenobacter</taxon>
    </lineage>
</organism>
<dbReference type="EMBL" id="CP094538">
    <property type="protein sequence ID" value="UOE36812.1"/>
    <property type="molecule type" value="Genomic_DNA"/>
</dbReference>
<sequence length="557" mass="64128">MPASLRLLLWLFLSGVGTLPAALAQLPEFLVLPSQEPVPTLLDFPLVSAFDDLRGAFPWPVAEADYPLGLSPAHIRQRRIRQLAFQGTGEQVGTVRREPGDLIQGHDMHRATKAQAIPPPFAPRLAWRFRYTYNPAGQLLDAEGRQQDQPGHPRSQTAGWRVRKRYDARQRLVELDLASYNQWDQCPDTLLTQFRWRRWLTYDAAGRLRQVVERARNYAYRDPPCQPATSWTYYRLVYDARQRLTTVRRYTTADSALSDRQHLTGQLQVCYDAQGRVQQTVTLASEDQRLPFSFTTATQRVPTYVRGRLRRTTSQSFDLTFTPVDTLNLCASALRVAASPPQALPQGGGNLPRTSTQKQVYDAARRLRQETNPAKASVACFYHPRWWVEAAGDHTRLVLWQGRQRVHREIEVERQDAYDAFNHYPSPVPDLPLPSPAARYGWQPTDSAAERLLKQWRFTVTDRRFRYNAARELVELTVRESYNRQAVRLADGDSVSASLTRWLLEPAQDPHGRGLRRLLRKYPGWPYQVTERQRYEGFRYEYYAGPEPVSQEASPKK</sequence>
<gene>
    <name evidence="1" type="ORF">MTP16_25380</name>
</gene>
<keyword evidence="2" id="KW-1185">Reference proteome</keyword>
<proteinExistence type="predicted"/>
<evidence type="ECO:0008006" key="3">
    <source>
        <dbReference type="Google" id="ProtNLM"/>
    </source>
</evidence>
<dbReference type="RefSeq" id="WP_243521029.1">
    <property type="nucleotide sequence ID" value="NZ_CP094538.1"/>
</dbReference>
<evidence type="ECO:0000313" key="2">
    <source>
        <dbReference type="Proteomes" id="UP000831390"/>
    </source>
</evidence>
<protein>
    <recommendedName>
        <fullName evidence="3">RHS repeat protein</fullName>
    </recommendedName>
</protein>
<name>A0ABY4BEW2_9BACT</name>
<accession>A0ABY4BEW2</accession>
<evidence type="ECO:0000313" key="1">
    <source>
        <dbReference type="EMBL" id="UOE36812.1"/>
    </source>
</evidence>